<evidence type="ECO:0000256" key="5">
    <source>
        <dbReference type="ARBA" id="ARBA00022801"/>
    </source>
</evidence>
<evidence type="ECO:0000256" key="4">
    <source>
        <dbReference type="ARBA" id="ARBA00022798"/>
    </source>
</evidence>
<evidence type="ECO:0000256" key="6">
    <source>
        <dbReference type="ARBA" id="ARBA00047512"/>
    </source>
</evidence>
<keyword evidence="3 7" id="KW-0732">Signal</keyword>
<feature type="chain" id="PRO_5004215628" description="glycerophosphodiester phosphodiesterase" evidence="7">
    <location>
        <begin position="29"/>
        <end position="442"/>
    </location>
</feature>
<dbReference type="STRING" id="349521.HCH_01669"/>
<feature type="domain" description="GP-PDE" evidence="8">
    <location>
        <begin position="41"/>
        <end position="330"/>
    </location>
</feature>
<proteinExistence type="inferred from homology"/>
<protein>
    <recommendedName>
        <fullName evidence="2">glycerophosphodiester phosphodiesterase</fullName>
        <ecNumber evidence="2">3.1.4.46</ecNumber>
    </recommendedName>
</protein>
<evidence type="ECO:0000256" key="3">
    <source>
        <dbReference type="ARBA" id="ARBA00022729"/>
    </source>
</evidence>
<dbReference type="OrthoDB" id="9795622at2"/>
<dbReference type="GO" id="GO:0042597">
    <property type="term" value="C:periplasmic space"/>
    <property type="evidence" value="ECO:0007669"/>
    <property type="project" value="TreeGrafter"/>
</dbReference>
<organism evidence="9 10">
    <name type="scientific">Hahella chejuensis (strain KCTC 2396)</name>
    <dbReference type="NCBI Taxonomy" id="349521"/>
    <lineage>
        <taxon>Bacteria</taxon>
        <taxon>Pseudomonadati</taxon>
        <taxon>Pseudomonadota</taxon>
        <taxon>Gammaproteobacteria</taxon>
        <taxon>Oceanospirillales</taxon>
        <taxon>Hahellaceae</taxon>
        <taxon>Hahella</taxon>
    </lineage>
</organism>
<reference evidence="9 10" key="1">
    <citation type="journal article" date="2005" name="Nucleic Acids Res.">
        <title>Genomic blueprint of Hahella chejuensis, a marine microbe producing an algicidal agent.</title>
        <authorList>
            <person name="Jeong H."/>
            <person name="Yim J.H."/>
            <person name="Lee C."/>
            <person name="Choi S.-H."/>
            <person name="Park Y.K."/>
            <person name="Yoon S.H."/>
            <person name="Hur C.-G."/>
            <person name="Kang H.-Y."/>
            <person name="Kim D."/>
            <person name="Lee H.H."/>
            <person name="Park K.H."/>
            <person name="Park S.-H."/>
            <person name="Park H.-S."/>
            <person name="Lee H.K."/>
            <person name="Oh T.K."/>
            <person name="Kim J.F."/>
        </authorList>
    </citation>
    <scope>NUCLEOTIDE SEQUENCE [LARGE SCALE GENOMIC DNA]</scope>
    <source>
        <strain evidence="9 10">KCTC 2396</strain>
    </source>
</reference>
<dbReference type="PANTHER" id="PTHR43620:SF7">
    <property type="entry name" value="GLYCEROPHOSPHODIESTER PHOSPHODIESTERASE GDPD5-RELATED"/>
    <property type="match status" value="1"/>
</dbReference>
<dbReference type="RefSeq" id="WP_011395594.1">
    <property type="nucleotide sequence ID" value="NC_007645.1"/>
</dbReference>
<evidence type="ECO:0000313" key="9">
    <source>
        <dbReference type="EMBL" id="ABC28522.1"/>
    </source>
</evidence>
<evidence type="ECO:0000313" key="10">
    <source>
        <dbReference type="Proteomes" id="UP000000238"/>
    </source>
</evidence>
<keyword evidence="10" id="KW-1185">Reference proteome</keyword>
<name>Q2SLF2_HAHCH</name>
<comment type="catalytic activity">
    <reaction evidence="6">
        <text>a sn-glycero-3-phosphodiester + H2O = an alcohol + sn-glycerol 3-phosphate + H(+)</text>
        <dbReference type="Rhea" id="RHEA:12969"/>
        <dbReference type="ChEBI" id="CHEBI:15377"/>
        <dbReference type="ChEBI" id="CHEBI:15378"/>
        <dbReference type="ChEBI" id="CHEBI:30879"/>
        <dbReference type="ChEBI" id="CHEBI:57597"/>
        <dbReference type="ChEBI" id="CHEBI:83408"/>
        <dbReference type="EC" id="3.1.4.46"/>
    </reaction>
</comment>
<dbReference type="InterPro" id="IPR030395">
    <property type="entry name" value="GP_PDE_dom"/>
</dbReference>
<dbReference type="Pfam" id="PF03009">
    <property type="entry name" value="GDPD"/>
    <property type="match status" value="1"/>
</dbReference>
<dbReference type="HOGENOM" id="CLU_030226_0_0_6"/>
<comment type="similarity">
    <text evidence="1">Belongs to the glycerophosphoryl diester phosphodiesterase family.</text>
</comment>
<keyword evidence="5 9" id="KW-0378">Hydrolase</keyword>
<dbReference type="eggNOG" id="COG0584">
    <property type="taxonomic scope" value="Bacteria"/>
</dbReference>
<feature type="signal peptide" evidence="7">
    <location>
        <begin position="1"/>
        <end position="28"/>
    </location>
</feature>
<dbReference type="Gene3D" id="3.20.20.190">
    <property type="entry name" value="Phosphatidylinositol (PI) phosphodiesterase"/>
    <property type="match status" value="1"/>
</dbReference>
<gene>
    <name evidence="9" type="primary">ugpQ</name>
    <name evidence="9" type="ordered locus">HCH_01669</name>
</gene>
<dbReference type="PROSITE" id="PS51704">
    <property type="entry name" value="GP_PDE"/>
    <property type="match status" value="1"/>
</dbReference>
<sequence>MKQYFTWPKCLPWIAAAALSAGATAAQAKQPTVVTAAADHPIVIGHRGAPGYRPEHTLASYWLAIRQGADFIEPDLVPTKDGHLIARHENELGGSTDVADHPEFADRKATKMIDGVAMTGWFSEDFTLAEIKTLRAKERIPDVRPRNTRFDGKFAIPTLEEIIGMVRLIEHNTGKKVGIYPETKHPTYFAKEGEFLGGGKINMSLGRKLIETLVSENFTDPTRVYIQSFEVENLMELQKDIMPSNNVDLPLVQLYGDFDDIYVQPASNFSRPYDMYYNAKHGADVATIYGELNELIEGGVTDTTGYGKLVTPKTVKFIADNYAEGVGPWKNSFLLRASLDEKQDTNGDGVAEVGSKLTGGVHPFLQEALANGLEIHPYTLRVEEQFLTLHPNDEPQTLTGEAIQMLGLGVSGFFTDNPDLGVRARDMFLKINEERPRRGNKK</sequence>
<dbReference type="EC" id="3.1.4.46" evidence="2"/>
<dbReference type="AlphaFoldDB" id="Q2SLF2"/>
<dbReference type="Proteomes" id="UP000000238">
    <property type="component" value="Chromosome"/>
</dbReference>
<dbReference type="InterPro" id="IPR017946">
    <property type="entry name" value="PLC-like_Pdiesterase_TIM-brl"/>
</dbReference>
<dbReference type="KEGG" id="hch:HCH_01669"/>
<accession>Q2SLF2</accession>
<dbReference type="GO" id="GO:0006629">
    <property type="term" value="P:lipid metabolic process"/>
    <property type="evidence" value="ECO:0007669"/>
    <property type="project" value="InterPro"/>
</dbReference>
<dbReference type="GO" id="GO:0006071">
    <property type="term" value="P:glycerol metabolic process"/>
    <property type="evidence" value="ECO:0007669"/>
    <property type="project" value="UniProtKB-KW"/>
</dbReference>
<dbReference type="PANTHER" id="PTHR43620">
    <property type="entry name" value="GLYCEROPHOSPHORYL DIESTER PHOSPHODIESTERASE"/>
    <property type="match status" value="1"/>
</dbReference>
<evidence type="ECO:0000256" key="2">
    <source>
        <dbReference type="ARBA" id="ARBA00012247"/>
    </source>
</evidence>
<evidence type="ECO:0000256" key="1">
    <source>
        <dbReference type="ARBA" id="ARBA00007277"/>
    </source>
</evidence>
<evidence type="ECO:0000256" key="7">
    <source>
        <dbReference type="SAM" id="SignalP"/>
    </source>
</evidence>
<dbReference type="SUPFAM" id="SSF51695">
    <property type="entry name" value="PLC-like phosphodiesterases"/>
    <property type="match status" value="1"/>
</dbReference>
<dbReference type="GO" id="GO:0008889">
    <property type="term" value="F:glycerophosphodiester phosphodiesterase activity"/>
    <property type="evidence" value="ECO:0007669"/>
    <property type="project" value="UniProtKB-EC"/>
</dbReference>
<keyword evidence="4" id="KW-0319">Glycerol metabolism</keyword>
<evidence type="ECO:0000259" key="8">
    <source>
        <dbReference type="PROSITE" id="PS51704"/>
    </source>
</evidence>
<dbReference type="EMBL" id="CP000155">
    <property type="protein sequence ID" value="ABC28522.1"/>
    <property type="molecule type" value="Genomic_DNA"/>
</dbReference>